<comment type="caution">
    <text evidence="2">The sequence shown here is derived from an EMBL/GenBank/DDBJ whole genome shotgun (WGS) entry which is preliminary data.</text>
</comment>
<accession>A0A645JN53</accession>
<proteinExistence type="predicted"/>
<dbReference type="SUPFAM" id="SSF48208">
    <property type="entry name" value="Six-hairpin glycosidases"/>
    <property type="match status" value="1"/>
</dbReference>
<dbReference type="GO" id="GO:0005975">
    <property type="term" value="P:carbohydrate metabolic process"/>
    <property type="evidence" value="ECO:0007669"/>
    <property type="project" value="InterPro"/>
</dbReference>
<reference evidence="2" key="1">
    <citation type="submission" date="2019-08" db="EMBL/GenBank/DDBJ databases">
        <authorList>
            <person name="Kucharzyk K."/>
            <person name="Murdoch R.W."/>
            <person name="Higgins S."/>
            <person name="Loffler F."/>
        </authorList>
    </citation>
    <scope>NUCLEOTIDE SEQUENCE</scope>
</reference>
<dbReference type="InterPro" id="IPR013780">
    <property type="entry name" value="Glyco_hydro_b"/>
</dbReference>
<dbReference type="PANTHER" id="PTHR31084:SF0">
    <property type="entry name" value="ALPHA-L-FUCOSIDASE 2"/>
    <property type="match status" value="1"/>
</dbReference>
<gene>
    <name evidence="2" type="ORF">SDC9_212295</name>
</gene>
<dbReference type="Pfam" id="PF21307">
    <property type="entry name" value="Glyco_hydro_95_C"/>
    <property type="match status" value="1"/>
</dbReference>
<feature type="domain" description="Alpha fucosidase A-like C-terminal" evidence="1">
    <location>
        <begin position="6"/>
        <end position="99"/>
    </location>
</feature>
<evidence type="ECO:0000259" key="1">
    <source>
        <dbReference type="Pfam" id="PF21307"/>
    </source>
</evidence>
<sequence length="105" mass="11886">MEMLLQSHLDELHLLPALPSAWPEGEVKGLRARGGYETDIAWRNGKLTSALIRATVDGTCQLRTNIPVRISQQESSCKKDSTGYYVTRFEAKAGKTYRLKINRYD</sequence>
<evidence type="ECO:0000313" key="2">
    <source>
        <dbReference type="EMBL" id="MPN64520.1"/>
    </source>
</evidence>
<dbReference type="Gene3D" id="2.60.40.1180">
    <property type="entry name" value="Golgi alpha-mannosidase II"/>
    <property type="match status" value="1"/>
</dbReference>
<dbReference type="EMBL" id="VSSQ01145523">
    <property type="protein sequence ID" value="MPN64520.1"/>
    <property type="molecule type" value="Genomic_DNA"/>
</dbReference>
<name>A0A645JN53_9ZZZZ</name>
<organism evidence="2">
    <name type="scientific">bioreactor metagenome</name>
    <dbReference type="NCBI Taxonomy" id="1076179"/>
    <lineage>
        <taxon>unclassified sequences</taxon>
        <taxon>metagenomes</taxon>
        <taxon>ecological metagenomes</taxon>
    </lineage>
</organism>
<protein>
    <recommendedName>
        <fullName evidence="1">Alpha fucosidase A-like C-terminal domain-containing protein</fullName>
    </recommendedName>
</protein>
<dbReference type="AlphaFoldDB" id="A0A645JN53"/>
<dbReference type="InterPro" id="IPR008928">
    <property type="entry name" value="6-hairpin_glycosidase_sf"/>
</dbReference>
<dbReference type="GO" id="GO:0004560">
    <property type="term" value="F:alpha-L-fucosidase activity"/>
    <property type="evidence" value="ECO:0007669"/>
    <property type="project" value="TreeGrafter"/>
</dbReference>
<dbReference type="PANTHER" id="PTHR31084">
    <property type="entry name" value="ALPHA-L-FUCOSIDASE 2"/>
    <property type="match status" value="1"/>
</dbReference>
<dbReference type="InterPro" id="IPR049053">
    <property type="entry name" value="AFCA-like_C"/>
</dbReference>